<dbReference type="AlphaFoldDB" id="A0A7U7G8U8"/>
<dbReference type="OrthoDB" id="9810154at2"/>
<proteinExistence type="predicted"/>
<sequence length="169" mass="18633">MKLLLVRHAIAEEAETFIATGGTDAQRPLTEIGRKKMRKAANRLRLQLGRIDILACSPLLRARETAEIIARACGDPLLVERAELDYRYPPERVVDWLRQCPPEAWVVAVGHEPQLGLLTGLLLADLPKPLILFRKGGVALIEFAGCAEIGAGLLQWALTPGQLRSLKQD</sequence>
<dbReference type="SUPFAM" id="SSF53254">
    <property type="entry name" value="Phosphoglycerate mutase-like"/>
    <property type="match status" value="1"/>
</dbReference>
<dbReference type="InterPro" id="IPR029033">
    <property type="entry name" value="His_PPase_superfam"/>
</dbReference>
<dbReference type="Proteomes" id="UP000019184">
    <property type="component" value="Unassembled WGS sequence"/>
</dbReference>
<dbReference type="EC" id="3.1.3.-" evidence="1"/>
<organism evidence="1 2">
    <name type="scientific">Candidatus Contendobacter odensis Run_B_J11</name>
    <dbReference type="NCBI Taxonomy" id="1400861"/>
    <lineage>
        <taxon>Bacteria</taxon>
        <taxon>Pseudomonadati</taxon>
        <taxon>Pseudomonadota</taxon>
        <taxon>Gammaproteobacteria</taxon>
        <taxon>Candidatus Competibacteraceae</taxon>
        <taxon>Candidatus Contendibacter</taxon>
    </lineage>
</organism>
<comment type="caution">
    <text evidence="1">The sequence shown here is derived from an EMBL/GenBank/DDBJ whole genome shotgun (WGS) entry which is preliminary data.</text>
</comment>
<keyword evidence="2" id="KW-1185">Reference proteome</keyword>
<evidence type="ECO:0000313" key="1">
    <source>
        <dbReference type="EMBL" id="CDH43337.1"/>
    </source>
</evidence>
<dbReference type="InterPro" id="IPR013078">
    <property type="entry name" value="His_Pase_superF_clade-1"/>
</dbReference>
<name>A0A7U7G8U8_9GAMM</name>
<dbReference type="Gene3D" id="3.40.50.1240">
    <property type="entry name" value="Phosphoglycerate mutase-like"/>
    <property type="match status" value="1"/>
</dbReference>
<dbReference type="SMART" id="SM00855">
    <property type="entry name" value="PGAM"/>
    <property type="match status" value="1"/>
</dbReference>
<accession>A0A7U7G8U8</accession>
<keyword evidence="1" id="KW-0378">Hydrolase</keyword>
<evidence type="ECO:0000313" key="2">
    <source>
        <dbReference type="Proteomes" id="UP000019184"/>
    </source>
</evidence>
<gene>
    <name evidence="1" type="ORF">BN874_1190003</name>
</gene>
<dbReference type="EMBL" id="CBTK010000023">
    <property type="protein sequence ID" value="CDH43337.1"/>
    <property type="molecule type" value="Genomic_DNA"/>
</dbReference>
<dbReference type="GO" id="GO:0016787">
    <property type="term" value="F:hydrolase activity"/>
    <property type="evidence" value="ECO:0007669"/>
    <property type="project" value="UniProtKB-KW"/>
</dbReference>
<reference evidence="1 2" key="1">
    <citation type="journal article" date="2014" name="ISME J.">
        <title>Candidatus Competibacter-lineage genomes retrieved from metagenomes reveal functional metabolic diversity.</title>
        <authorList>
            <person name="McIlroy S.J."/>
            <person name="Albertsen M."/>
            <person name="Andresen E.K."/>
            <person name="Saunders A.M."/>
            <person name="Kristiansen R."/>
            <person name="Stokholm-Bjerregaard M."/>
            <person name="Nielsen K.L."/>
            <person name="Nielsen P.H."/>
        </authorList>
    </citation>
    <scope>NUCLEOTIDE SEQUENCE [LARGE SCALE GENOMIC DNA]</scope>
    <source>
        <strain evidence="1 2">Run_B_J11</strain>
    </source>
</reference>
<dbReference type="RefSeq" id="WP_034430389.1">
    <property type="nucleotide sequence ID" value="NZ_CBTK010000023.1"/>
</dbReference>
<protein>
    <submittedName>
        <fullName evidence="1">Phosphohistidine phosphatase, SixA</fullName>
        <ecNumber evidence="1">3.1.3.-</ecNumber>
    </submittedName>
</protein>
<dbReference type="Pfam" id="PF00300">
    <property type="entry name" value="His_Phos_1"/>
    <property type="match status" value="1"/>
</dbReference>
<dbReference type="CDD" id="cd07067">
    <property type="entry name" value="HP_PGM_like"/>
    <property type="match status" value="1"/>
</dbReference>